<comment type="caution">
    <text evidence="1">The sequence shown here is derived from an EMBL/GenBank/DDBJ whole genome shotgun (WGS) entry which is preliminary data.</text>
</comment>
<sequence>MIMEFPAVVLDELMKYLAVEDLKEMRLVDKFWEAIVSPVLFREVEYSAPAKDMQRAFMQYGRHTRVVRVGRKHDGPLELTALASLFPRTLSIDAKLTCEENTRLFVLGCSGLNHLQHLTLDWDINNGLITQLQPIIMGLTSLTLKSSVPFGQNLLLQQIECPGLRKLTLLECRVRQSLLDTIEAKFPRLELLQIFPSATPDVSLLTYDLTRRVLLAASASNRDEFFDAALHFKPSKQQHSISQQYLDFLTIIDSNPFFIENHLPPINVFSLTSYSLFPSPNILKGLTTVDYLIVHLPNCNDIVLPDLKYAARGLIFETDSSLPSNFLPWIATNFPNLQILCTNQPITFTHSLPNLSHLLAPTISSLETLLKSAPKLTKISTSHHLPNQCPHLIHHVADYPSIRENIKNLFEGH</sequence>
<evidence type="ECO:0000313" key="1">
    <source>
        <dbReference type="EMBL" id="KAJ9068826.1"/>
    </source>
</evidence>
<dbReference type="EMBL" id="QTSX02003686">
    <property type="protein sequence ID" value="KAJ9068826.1"/>
    <property type="molecule type" value="Genomic_DNA"/>
</dbReference>
<proteinExistence type="predicted"/>
<organism evidence="1 2">
    <name type="scientific">Entomophthora muscae</name>
    <dbReference type="NCBI Taxonomy" id="34485"/>
    <lineage>
        <taxon>Eukaryota</taxon>
        <taxon>Fungi</taxon>
        <taxon>Fungi incertae sedis</taxon>
        <taxon>Zoopagomycota</taxon>
        <taxon>Entomophthoromycotina</taxon>
        <taxon>Entomophthoromycetes</taxon>
        <taxon>Entomophthorales</taxon>
        <taxon>Entomophthoraceae</taxon>
        <taxon>Entomophthora</taxon>
    </lineage>
</organism>
<reference evidence="1" key="1">
    <citation type="submission" date="2022-04" db="EMBL/GenBank/DDBJ databases">
        <title>Genome of the entomopathogenic fungus Entomophthora muscae.</title>
        <authorList>
            <person name="Elya C."/>
            <person name="Lovett B.R."/>
            <person name="Lee E."/>
            <person name="Macias A.M."/>
            <person name="Hajek A.E."/>
            <person name="De Bivort B.L."/>
            <person name="Kasson M.T."/>
            <person name="De Fine Licht H.H."/>
            <person name="Stajich J.E."/>
        </authorList>
    </citation>
    <scope>NUCLEOTIDE SEQUENCE</scope>
    <source>
        <strain evidence="1">Berkeley</strain>
    </source>
</reference>
<evidence type="ECO:0000313" key="2">
    <source>
        <dbReference type="Proteomes" id="UP001165960"/>
    </source>
</evidence>
<gene>
    <name evidence="1" type="ORF">DSO57_1024795</name>
</gene>
<name>A0ACC2T300_9FUNG</name>
<dbReference type="Proteomes" id="UP001165960">
    <property type="component" value="Unassembled WGS sequence"/>
</dbReference>
<protein>
    <submittedName>
        <fullName evidence="1">Uncharacterized protein</fullName>
    </submittedName>
</protein>
<keyword evidence="2" id="KW-1185">Reference proteome</keyword>
<accession>A0ACC2T300</accession>